<organism evidence="1 2">
    <name type="scientific">Monilinia laxa</name>
    <name type="common">Brown rot fungus</name>
    <name type="synonym">Sclerotinia laxa</name>
    <dbReference type="NCBI Taxonomy" id="61186"/>
    <lineage>
        <taxon>Eukaryota</taxon>
        <taxon>Fungi</taxon>
        <taxon>Dikarya</taxon>
        <taxon>Ascomycota</taxon>
        <taxon>Pezizomycotina</taxon>
        <taxon>Leotiomycetes</taxon>
        <taxon>Helotiales</taxon>
        <taxon>Sclerotiniaceae</taxon>
        <taxon>Monilinia</taxon>
    </lineage>
</organism>
<comment type="caution">
    <text evidence="1">The sequence shown here is derived from an EMBL/GenBank/DDBJ whole genome shotgun (WGS) entry which is preliminary data.</text>
</comment>
<dbReference type="AlphaFoldDB" id="A0A5N6K266"/>
<keyword evidence="2" id="KW-1185">Reference proteome</keyword>
<evidence type="ECO:0000313" key="1">
    <source>
        <dbReference type="EMBL" id="KAB8296240.1"/>
    </source>
</evidence>
<accession>A0A5N6K266</accession>
<reference evidence="1 2" key="1">
    <citation type="submission" date="2019-06" db="EMBL/GenBank/DDBJ databases">
        <title>Genome Sequence of the Brown Rot Fungal Pathogen Monilinia laxa.</title>
        <authorList>
            <person name="De Miccolis Angelini R.M."/>
            <person name="Landi L."/>
            <person name="Abate D."/>
            <person name="Pollastro S."/>
            <person name="Romanazzi G."/>
            <person name="Faretra F."/>
        </authorList>
    </citation>
    <scope>NUCLEOTIDE SEQUENCE [LARGE SCALE GENOMIC DNA]</scope>
    <source>
        <strain evidence="1 2">Mlax316</strain>
    </source>
</reference>
<gene>
    <name evidence="1" type="ORF">EYC80_009017</name>
</gene>
<dbReference type="Proteomes" id="UP000326757">
    <property type="component" value="Unassembled WGS sequence"/>
</dbReference>
<dbReference type="EMBL" id="VIGI01000009">
    <property type="protein sequence ID" value="KAB8296240.1"/>
    <property type="molecule type" value="Genomic_DNA"/>
</dbReference>
<protein>
    <submittedName>
        <fullName evidence="1">Uncharacterized protein</fullName>
    </submittedName>
</protein>
<evidence type="ECO:0000313" key="2">
    <source>
        <dbReference type="Proteomes" id="UP000326757"/>
    </source>
</evidence>
<proteinExistence type="predicted"/>
<name>A0A5N6K266_MONLA</name>
<sequence length="69" mass="8102">MRQIFHFLNHISCRRRASNRIRTLRSKRLALFFSLDHDSMVPESNGHTCQDPELLGRHMLPFRLSLAGL</sequence>